<comment type="caution">
    <text evidence="1">The sequence shown here is derived from an EMBL/GenBank/DDBJ whole genome shotgun (WGS) entry which is preliminary data.</text>
</comment>
<gene>
    <name evidence="1" type="ORF">HNR72_005981</name>
</gene>
<protein>
    <submittedName>
        <fullName evidence="1">Uncharacterized protein</fullName>
    </submittedName>
</protein>
<organism evidence="1 2">
    <name type="scientific">Streptomyces collinus</name>
    <dbReference type="NCBI Taxonomy" id="42684"/>
    <lineage>
        <taxon>Bacteria</taxon>
        <taxon>Bacillati</taxon>
        <taxon>Actinomycetota</taxon>
        <taxon>Actinomycetes</taxon>
        <taxon>Kitasatosporales</taxon>
        <taxon>Streptomycetaceae</taxon>
        <taxon>Streptomyces</taxon>
    </lineage>
</organism>
<dbReference type="Proteomes" id="UP000579531">
    <property type="component" value="Unassembled WGS sequence"/>
</dbReference>
<reference evidence="1 2" key="1">
    <citation type="submission" date="2020-08" db="EMBL/GenBank/DDBJ databases">
        <title>Sequencing the genomes of 1000 actinobacteria strains.</title>
        <authorList>
            <person name="Klenk H.-P."/>
        </authorList>
    </citation>
    <scope>NUCLEOTIDE SEQUENCE [LARGE SCALE GENOMIC DNA]</scope>
    <source>
        <strain evidence="1 2">DSM 40129</strain>
    </source>
</reference>
<dbReference type="EMBL" id="JACHLX010000001">
    <property type="protein sequence ID" value="MBB5814953.1"/>
    <property type="molecule type" value="Genomic_DNA"/>
</dbReference>
<name>A0AA89Q725_STRCU</name>
<accession>A0AA89Q725</accession>
<keyword evidence="2" id="KW-1185">Reference proteome</keyword>
<dbReference type="AlphaFoldDB" id="A0AA89Q725"/>
<evidence type="ECO:0000313" key="2">
    <source>
        <dbReference type="Proteomes" id="UP000579531"/>
    </source>
</evidence>
<evidence type="ECO:0000313" key="1">
    <source>
        <dbReference type="EMBL" id="MBB5814953.1"/>
    </source>
</evidence>
<sequence>MLGVTRGPVPGPRLAECVVTGRRAEALVSFGFVRLRR</sequence>
<proteinExistence type="predicted"/>